<proteinExistence type="predicted"/>
<dbReference type="Gene3D" id="3.30.60.30">
    <property type="match status" value="1"/>
</dbReference>
<dbReference type="InterPro" id="IPR036058">
    <property type="entry name" value="Kazal_dom_sf"/>
</dbReference>
<dbReference type="RefSeq" id="XP_014254509.1">
    <property type="nucleotide sequence ID" value="XM_014399023.2"/>
</dbReference>
<dbReference type="KEGG" id="clec:106669498"/>
<accession>A0A8I6RZY1</accession>
<reference evidence="2" key="1">
    <citation type="submission" date="2022-01" db="UniProtKB">
        <authorList>
            <consortium name="EnsemblMetazoa"/>
        </authorList>
    </citation>
    <scope>IDENTIFICATION</scope>
</reference>
<dbReference type="Proteomes" id="UP000494040">
    <property type="component" value="Unassembled WGS sequence"/>
</dbReference>
<evidence type="ECO:0000313" key="3">
    <source>
        <dbReference type="Proteomes" id="UP000494040"/>
    </source>
</evidence>
<dbReference type="EnsemblMetazoa" id="XM_014399023.2">
    <property type="protein sequence ID" value="XP_014254509.1"/>
    <property type="gene ID" value="LOC106669498"/>
</dbReference>
<name>A0A8I6RZY1_CIMLE</name>
<dbReference type="OrthoDB" id="88467at2759"/>
<dbReference type="SUPFAM" id="SSF100895">
    <property type="entry name" value="Kazal-type serine protease inhibitors"/>
    <property type="match status" value="1"/>
</dbReference>
<keyword evidence="3" id="KW-1185">Reference proteome</keyword>
<sequence>MLVQFVLFLGLGCLVVQGTVTPDLMVRNVCADCNDQMRDFASVEAMHEFNSHHDAYCDFQHSGSCSKVVPFFCTRQYEPRCAWNGRKFRNFSNDCELRKFNYQYYDRYFAVSNCLCHPDANRNLF</sequence>
<protein>
    <submittedName>
        <fullName evidence="2">Uncharacterized protein</fullName>
    </submittedName>
</protein>
<feature type="chain" id="PRO_5035173461" evidence="1">
    <location>
        <begin position="19"/>
        <end position="125"/>
    </location>
</feature>
<evidence type="ECO:0000256" key="1">
    <source>
        <dbReference type="SAM" id="SignalP"/>
    </source>
</evidence>
<dbReference type="GeneID" id="106669498"/>
<evidence type="ECO:0000313" key="2">
    <source>
        <dbReference type="EnsemblMetazoa" id="XP_014254509.1"/>
    </source>
</evidence>
<feature type="signal peptide" evidence="1">
    <location>
        <begin position="1"/>
        <end position="18"/>
    </location>
</feature>
<keyword evidence="1" id="KW-0732">Signal</keyword>
<dbReference type="AlphaFoldDB" id="A0A8I6RZY1"/>
<organism evidence="2 3">
    <name type="scientific">Cimex lectularius</name>
    <name type="common">Bed bug</name>
    <name type="synonym">Acanthia lectularia</name>
    <dbReference type="NCBI Taxonomy" id="79782"/>
    <lineage>
        <taxon>Eukaryota</taxon>
        <taxon>Metazoa</taxon>
        <taxon>Ecdysozoa</taxon>
        <taxon>Arthropoda</taxon>
        <taxon>Hexapoda</taxon>
        <taxon>Insecta</taxon>
        <taxon>Pterygota</taxon>
        <taxon>Neoptera</taxon>
        <taxon>Paraneoptera</taxon>
        <taxon>Hemiptera</taxon>
        <taxon>Heteroptera</taxon>
        <taxon>Panheteroptera</taxon>
        <taxon>Cimicomorpha</taxon>
        <taxon>Cimicidae</taxon>
        <taxon>Cimex</taxon>
    </lineage>
</organism>